<dbReference type="GO" id="GO:0009234">
    <property type="term" value="P:menaquinone biosynthetic process"/>
    <property type="evidence" value="ECO:0007669"/>
    <property type="project" value="UniProtKB-UniRule"/>
</dbReference>
<dbReference type="NCBIfam" id="TIGR01934">
    <property type="entry name" value="MenG_MenH_UbiE"/>
    <property type="match status" value="1"/>
</dbReference>
<dbReference type="PANTHER" id="PTHR43591">
    <property type="entry name" value="METHYLTRANSFERASE"/>
    <property type="match status" value="1"/>
</dbReference>
<dbReference type="GO" id="GO:0043770">
    <property type="term" value="F:demethylmenaquinone methyltransferase activity"/>
    <property type="evidence" value="ECO:0007669"/>
    <property type="project" value="UniProtKB-UniRule"/>
</dbReference>
<proteinExistence type="inferred from homology"/>
<gene>
    <name evidence="6" type="primary">ubiE</name>
    <name evidence="5" type="synonym">menG</name>
    <name evidence="6" type="ORF">H9777_11535</name>
</gene>
<accession>A0A948TDJ4</accession>
<keyword evidence="2 5" id="KW-0489">Methyltransferase</keyword>
<organism evidence="6 7">
    <name type="scientific">Candidatus Phocaeicola faecigallinarum</name>
    <dbReference type="NCBI Taxonomy" id="2838732"/>
    <lineage>
        <taxon>Bacteria</taxon>
        <taxon>Pseudomonadati</taxon>
        <taxon>Bacteroidota</taxon>
        <taxon>Bacteroidia</taxon>
        <taxon>Bacteroidales</taxon>
        <taxon>Bacteroidaceae</taxon>
        <taxon>Phocaeicola</taxon>
    </lineage>
</organism>
<reference evidence="6" key="2">
    <citation type="submission" date="2021-04" db="EMBL/GenBank/DDBJ databases">
        <authorList>
            <person name="Gilroy R."/>
        </authorList>
    </citation>
    <scope>NUCLEOTIDE SEQUENCE</scope>
    <source>
        <strain evidence="6">G4-2901</strain>
    </source>
</reference>
<dbReference type="InterPro" id="IPR004033">
    <property type="entry name" value="UbiE/COQ5_MeTrFase"/>
</dbReference>
<keyword evidence="3 5" id="KW-0808">Transferase</keyword>
<dbReference type="PROSITE" id="PS51608">
    <property type="entry name" value="SAM_MT_UBIE"/>
    <property type="match status" value="1"/>
</dbReference>
<comment type="similarity">
    <text evidence="5">Belongs to the class I-like SAM-binding methyltransferase superfamily. MenG/UbiE family.</text>
</comment>
<evidence type="ECO:0000256" key="1">
    <source>
        <dbReference type="ARBA" id="ARBA00022428"/>
    </source>
</evidence>
<comment type="function">
    <text evidence="5">Methyltransferase required for the conversion of demethylmenaquinol (DMKH2) to menaquinol (MKH2).</text>
</comment>
<feature type="binding site" evidence="5">
    <location>
        <position position="91"/>
    </location>
    <ligand>
        <name>S-adenosyl-L-methionine</name>
        <dbReference type="ChEBI" id="CHEBI:59789"/>
    </ligand>
</feature>
<comment type="catalytic activity">
    <reaction evidence="5">
        <text>a 2-demethylmenaquinol + S-adenosyl-L-methionine = a menaquinol + S-adenosyl-L-homocysteine + H(+)</text>
        <dbReference type="Rhea" id="RHEA:42640"/>
        <dbReference type="Rhea" id="RHEA-COMP:9539"/>
        <dbReference type="Rhea" id="RHEA-COMP:9563"/>
        <dbReference type="ChEBI" id="CHEBI:15378"/>
        <dbReference type="ChEBI" id="CHEBI:18151"/>
        <dbReference type="ChEBI" id="CHEBI:55437"/>
        <dbReference type="ChEBI" id="CHEBI:57856"/>
        <dbReference type="ChEBI" id="CHEBI:59789"/>
        <dbReference type="EC" id="2.1.1.163"/>
    </reaction>
</comment>
<sequence>MSNYPQENIKPYNQDESKAAQVEKMFDNIAPTYDNLNHVLSLGIDKSWRRKAINMLKPYRPMHIMDVATGTGDFAIQACRVLQPEELIGTDISEGMMNVGREKVKQSGLDKQISFAKEDCTSLSFPDNRFDAITVAFGVRNFENLDKGLTEMHRVLKAGGHLVILELSEPETFPMKQLYAIYSKVVIPTIGKLLSKDNSAYTYLPQSIKAFPQGEVMQQILYKAGFSKVTFKRLTLGICTLYFATK</sequence>
<dbReference type="InterPro" id="IPR023576">
    <property type="entry name" value="UbiE/COQ5_MeTrFase_CS"/>
</dbReference>
<evidence type="ECO:0000313" key="7">
    <source>
        <dbReference type="Proteomes" id="UP000783796"/>
    </source>
</evidence>
<dbReference type="EMBL" id="JAHLFW010000095">
    <property type="protein sequence ID" value="MBU3838915.1"/>
    <property type="molecule type" value="Genomic_DNA"/>
</dbReference>
<feature type="binding site" evidence="5">
    <location>
        <begin position="119"/>
        <end position="120"/>
    </location>
    <ligand>
        <name>S-adenosyl-L-methionine</name>
        <dbReference type="ChEBI" id="CHEBI:59789"/>
    </ligand>
</feature>
<comment type="caution">
    <text evidence="5">Lacks conserved residue(s) required for the propagation of feature annotation.</text>
</comment>
<name>A0A948TDJ4_9BACT</name>
<comment type="pathway">
    <text evidence="5">Quinol/quinone metabolism; menaquinone biosynthesis; menaquinol from 1,4-dihydroxy-2-naphthoate: step 2/2.</text>
</comment>
<dbReference type="Gene3D" id="3.40.50.150">
    <property type="entry name" value="Vaccinia Virus protein VP39"/>
    <property type="match status" value="1"/>
</dbReference>
<reference evidence="6" key="1">
    <citation type="journal article" date="2021" name="PeerJ">
        <title>Extensive microbial diversity within the chicken gut microbiome revealed by metagenomics and culture.</title>
        <authorList>
            <person name="Gilroy R."/>
            <person name="Ravi A."/>
            <person name="Getino M."/>
            <person name="Pursley I."/>
            <person name="Horton D.L."/>
            <person name="Alikhan N.F."/>
            <person name="Baker D."/>
            <person name="Gharbi K."/>
            <person name="Hall N."/>
            <person name="Watson M."/>
            <person name="Adriaenssens E.M."/>
            <person name="Foster-Nyarko E."/>
            <person name="Jarju S."/>
            <person name="Secka A."/>
            <person name="Antonio M."/>
            <person name="Oren A."/>
            <person name="Chaudhuri R.R."/>
            <person name="La Ragione R."/>
            <person name="Hildebrand F."/>
            <person name="Pallen M.J."/>
        </authorList>
    </citation>
    <scope>NUCLEOTIDE SEQUENCE</scope>
    <source>
        <strain evidence="6">G4-2901</strain>
    </source>
</reference>
<dbReference type="Pfam" id="PF01209">
    <property type="entry name" value="Ubie_methyltran"/>
    <property type="match status" value="1"/>
</dbReference>
<dbReference type="NCBIfam" id="NF001244">
    <property type="entry name" value="PRK00216.1-5"/>
    <property type="match status" value="1"/>
</dbReference>
<evidence type="ECO:0000256" key="5">
    <source>
        <dbReference type="HAMAP-Rule" id="MF_01813"/>
    </source>
</evidence>
<dbReference type="PANTHER" id="PTHR43591:SF24">
    <property type="entry name" value="2-METHOXY-6-POLYPRENYL-1,4-BENZOQUINOL METHYLASE, MITOCHONDRIAL"/>
    <property type="match status" value="1"/>
</dbReference>
<comment type="caution">
    <text evidence="6">The sequence shown here is derived from an EMBL/GenBank/DDBJ whole genome shotgun (WGS) entry which is preliminary data.</text>
</comment>
<protein>
    <recommendedName>
        <fullName evidence="5">Demethylmenaquinone methyltransferase</fullName>
        <ecNumber evidence="5">2.1.1.163</ecNumber>
    </recommendedName>
</protein>
<evidence type="ECO:0000256" key="2">
    <source>
        <dbReference type="ARBA" id="ARBA00022603"/>
    </source>
</evidence>
<dbReference type="HAMAP" id="MF_01813">
    <property type="entry name" value="MenG_UbiE_methyltr"/>
    <property type="match status" value="1"/>
</dbReference>
<dbReference type="GO" id="GO:0032259">
    <property type="term" value="P:methylation"/>
    <property type="evidence" value="ECO:0007669"/>
    <property type="project" value="UniProtKB-KW"/>
</dbReference>
<dbReference type="Proteomes" id="UP000783796">
    <property type="component" value="Unassembled WGS sequence"/>
</dbReference>
<evidence type="ECO:0000256" key="3">
    <source>
        <dbReference type="ARBA" id="ARBA00022679"/>
    </source>
</evidence>
<keyword evidence="4 5" id="KW-0949">S-adenosyl-L-methionine</keyword>
<dbReference type="AlphaFoldDB" id="A0A948TDJ4"/>
<keyword evidence="1 5" id="KW-0474">Menaquinone biosynthesis</keyword>
<dbReference type="SUPFAM" id="SSF53335">
    <property type="entry name" value="S-adenosyl-L-methionine-dependent methyltransferases"/>
    <property type="match status" value="1"/>
</dbReference>
<dbReference type="PROSITE" id="PS01183">
    <property type="entry name" value="UBIE_1"/>
    <property type="match status" value="1"/>
</dbReference>
<evidence type="ECO:0000313" key="6">
    <source>
        <dbReference type="EMBL" id="MBU3838915.1"/>
    </source>
</evidence>
<dbReference type="CDD" id="cd02440">
    <property type="entry name" value="AdoMet_MTases"/>
    <property type="match status" value="1"/>
</dbReference>
<dbReference type="EC" id="2.1.1.163" evidence="5"/>
<feature type="binding site" evidence="5">
    <location>
        <position position="71"/>
    </location>
    <ligand>
        <name>S-adenosyl-L-methionine</name>
        <dbReference type="ChEBI" id="CHEBI:59789"/>
    </ligand>
</feature>
<evidence type="ECO:0000256" key="4">
    <source>
        <dbReference type="ARBA" id="ARBA00022691"/>
    </source>
</evidence>
<dbReference type="InterPro" id="IPR029063">
    <property type="entry name" value="SAM-dependent_MTases_sf"/>
</dbReference>